<dbReference type="AlphaFoldDB" id="A0AAJ5ZBL0"/>
<protein>
    <submittedName>
        <fullName evidence="2">Helix-turn-helix domain-containing protein</fullName>
    </submittedName>
</protein>
<dbReference type="InterPro" id="IPR010093">
    <property type="entry name" value="SinI_DNA-bd"/>
</dbReference>
<evidence type="ECO:0000259" key="1">
    <source>
        <dbReference type="Pfam" id="PF12728"/>
    </source>
</evidence>
<dbReference type="EMBL" id="CP120942">
    <property type="protein sequence ID" value="WFF99539.1"/>
    <property type="molecule type" value="Genomic_DNA"/>
</dbReference>
<organism evidence="2 3">
    <name type="scientific">Aeromonas caviae</name>
    <name type="common">Aeromonas punctata</name>
    <dbReference type="NCBI Taxonomy" id="648"/>
    <lineage>
        <taxon>Bacteria</taxon>
        <taxon>Pseudomonadati</taxon>
        <taxon>Pseudomonadota</taxon>
        <taxon>Gammaproteobacteria</taxon>
        <taxon>Aeromonadales</taxon>
        <taxon>Aeromonadaceae</taxon>
        <taxon>Aeromonas</taxon>
    </lineage>
</organism>
<evidence type="ECO:0000313" key="2">
    <source>
        <dbReference type="EMBL" id="WFF99539.1"/>
    </source>
</evidence>
<name>A0AAJ5ZBL0_AERCA</name>
<dbReference type="RefSeq" id="WP_277856920.1">
    <property type="nucleotide sequence ID" value="NZ_CP120942.1"/>
</dbReference>
<feature type="domain" description="Helix-turn-helix" evidence="1">
    <location>
        <begin position="80"/>
        <end position="127"/>
    </location>
</feature>
<accession>A0AAJ5ZBL0</accession>
<sequence length="150" mass="16438">MNTLSHMPSAAEVALAKLSSQELAACLEINGEGQELTIHDRSGNERTVKVPASALNLLVEVLTQLGQGNIVKITPIHAELTTQQAADMLNMSRPTMIKILDEGQIPYTRVGNRRKVAYAEIAKYKEELYANRLNTLAELAALDQEMGMGY</sequence>
<dbReference type="Proteomes" id="UP001218423">
    <property type="component" value="Chromosome"/>
</dbReference>
<evidence type="ECO:0000313" key="3">
    <source>
        <dbReference type="Proteomes" id="UP001218423"/>
    </source>
</evidence>
<proteinExistence type="predicted"/>
<dbReference type="Pfam" id="PF12728">
    <property type="entry name" value="HTH_17"/>
    <property type="match status" value="1"/>
</dbReference>
<dbReference type="GO" id="GO:0003677">
    <property type="term" value="F:DNA binding"/>
    <property type="evidence" value="ECO:0007669"/>
    <property type="project" value="InterPro"/>
</dbReference>
<dbReference type="NCBIfam" id="TIGR01764">
    <property type="entry name" value="excise"/>
    <property type="match status" value="1"/>
</dbReference>
<reference evidence="2" key="1">
    <citation type="submission" date="2023-03" db="EMBL/GenBank/DDBJ databases">
        <title>Aeromonas caviae strain AC1520.</title>
        <authorList>
            <person name="Xie T."/>
            <person name="Zhang Q."/>
            <person name="Deng J."/>
            <person name="Li X."/>
        </authorList>
    </citation>
    <scope>NUCLEOTIDE SEQUENCE</scope>
    <source>
        <strain evidence="2">AC1520</strain>
    </source>
</reference>
<dbReference type="InterPro" id="IPR041657">
    <property type="entry name" value="HTH_17"/>
</dbReference>
<gene>
    <name evidence="2" type="ORF">P5S46_08190</name>
</gene>